<evidence type="ECO:0000313" key="4">
    <source>
        <dbReference type="Proteomes" id="UP001139353"/>
    </source>
</evidence>
<accession>A0A9X1YKG2</accession>
<dbReference type="Pfam" id="PF00756">
    <property type="entry name" value="Esterase"/>
    <property type="match status" value="1"/>
</dbReference>
<dbReference type="EMBL" id="JAJLJH010000004">
    <property type="protein sequence ID" value="MCK9687372.1"/>
    <property type="molecule type" value="Genomic_DNA"/>
</dbReference>
<protein>
    <submittedName>
        <fullName evidence="3">Alpha/beta hydrolase</fullName>
    </submittedName>
</protein>
<gene>
    <name evidence="3" type="ORF">LPC04_16835</name>
</gene>
<name>A0A9X1YKG2_9BURK</name>
<dbReference type="InterPro" id="IPR029058">
    <property type="entry name" value="AB_hydrolase_fold"/>
</dbReference>
<dbReference type="SUPFAM" id="SSF53474">
    <property type="entry name" value="alpha/beta-Hydrolases"/>
    <property type="match status" value="1"/>
</dbReference>
<dbReference type="PANTHER" id="PTHR40841:SF2">
    <property type="entry name" value="SIDEROPHORE-DEGRADING ESTERASE (EUROFUNG)"/>
    <property type="match status" value="1"/>
</dbReference>
<dbReference type="GO" id="GO:0016788">
    <property type="term" value="F:hydrolase activity, acting on ester bonds"/>
    <property type="evidence" value="ECO:0007669"/>
    <property type="project" value="TreeGrafter"/>
</dbReference>
<dbReference type="AlphaFoldDB" id="A0A9X1YKG2"/>
<sequence>MSDTEVHVLRAQHLSRDYELDVSLPPSYGQGQRSYPVVFVTDAPYAFPVTRAIEARVAGHSTELPEFILVGLGYARGDTPEYSRRRDYTPSAHGVRNAISDMPGRPVVFGEAEGYRRFVADEVFPFIASHYRADMAHKVFAGHSYGSLFGAYVMLTTPEMFDAYVLGSPSLWFDQRLLFARERSFAASHKDLRARVYLGAGAFETPQPKGRPHDPRYNTDDDMVGDTQAFARALASRHYPGLRVRTDIVAGEDHLTVAPALITRGLMWTLSGN</sequence>
<keyword evidence="4" id="KW-1185">Reference proteome</keyword>
<evidence type="ECO:0000256" key="1">
    <source>
        <dbReference type="ARBA" id="ARBA00005622"/>
    </source>
</evidence>
<dbReference type="PANTHER" id="PTHR40841">
    <property type="entry name" value="SIDEROPHORE TRIACETYLFUSARININE C ESTERASE"/>
    <property type="match status" value="1"/>
</dbReference>
<dbReference type="InterPro" id="IPR052558">
    <property type="entry name" value="Siderophore_Hydrolase_D"/>
</dbReference>
<dbReference type="RefSeq" id="WP_275683409.1">
    <property type="nucleotide sequence ID" value="NZ_JAJLJH010000004.1"/>
</dbReference>
<dbReference type="Proteomes" id="UP001139353">
    <property type="component" value="Unassembled WGS sequence"/>
</dbReference>
<evidence type="ECO:0000256" key="2">
    <source>
        <dbReference type="ARBA" id="ARBA00022801"/>
    </source>
</evidence>
<dbReference type="Gene3D" id="3.40.50.1820">
    <property type="entry name" value="alpha/beta hydrolase"/>
    <property type="match status" value="1"/>
</dbReference>
<evidence type="ECO:0000313" key="3">
    <source>
        <dbReference type="EMBL" id="MCK9687372.1"/>
    </source>
</evidence>
<comment type="caution">
    <text evidence="3">The sequence shown here is derived from an EMBL/GenBank/DDBJ whole genome shotgun (WGS) entry which is preliminary data.</text>
</comment>
<organism evidence="3 4">
    <name type="scientific">Scleromatobacter humisilvae</name>
    <dbReference type="NCBI Taxonomy" id="2897159"/>
    <lineage>
        <taxon>Bacteria</taxon>
        <taxon>Pseudomonadati</taxon>
        <taxon>Pseudomonadota</taxon>
        <taxon>Betaproteobacteria</taxon>
        <taxon>Burkholderiales</taxon>
        <taxon>Sphaerotilaceae</taxon>
        <taxon>Scleromatobacter</taxon>
    </lineage>
</organism>
<comment type="similarity">
    <text evidence="1">Belongs to the esterase D family.</text>
</comment>
<proteinExistence type="inferred from homology"/>
<dbReference type="InterPro" id="IPR000801">
    <property type="entry name" value="Esterase-like"/>
</dbReference>
<keyword evidence="2 3" id="KW-0378">Hydrolase</keyword>
<reference evidence="3" key="1">
    <citation type="submission" date="2021-11" db="EMBL/GenBank/DDBJ databases">
        <title>BS-T2-15 a new species belonging to the Comamonadaceae family isolated from the soil of a French oak forest.</title>
        <authorList>
            <person name="Mieszkin S."/>
            <person name="Alain K."/>
        </authorList>
    </citation>
    <scope>NUCLEOTIDE SEQUENCE</scope>
    <source>
        <strain evidence="3">BS-T2-15</strain>
    </source>
</reference>